<dbReference type="EMBL" id="JADIMU010000021">
    <property type="protein sequence ID" value="MBO8442786.1"/>
    <property type="molecule type" value="Genomic_DNA"/>
</dbReference>
<dbReference type="AlphaFoldDB" id="A0A9D9H915"/>
<feature type="domain" description="AAA" evidence="1">
    <location>
        <begin position="18"/>
        <end position="153"/>
    </location>
</feature>
<dbReference type="GO" id="GO:0005524">
    <property type="term" value="F:ATP binding"/>
    <property type="evidence" value="ECO:0007669"/>
    <property type="project" value="UniProtKB-KW"/>
</dbReference>
<reference evidence="3" key="2">
    <citation type="journal article" date="2021" name="PeerJ">
        <title>Extensive microbial diversity within the chicken gut microbiome revealed by metagenomics and culture.</title>
        <authorList>
            <person name="Gilroy R."/>
            <person name="Ravi A."/>
            <person name="Getino M."/>
            <person name="Pursley I."/>
            <person name="Horton D.L."/>
            <person name="Alikhan N.F."/>
            <person name="Baker D."/>
            <person name="Gharbi K."/>
            <person name="Hall N."/>
            <person name="Watson M."/>
            <person name="Adriaenssens E.M."/>
            <person name="Foster-Nyarko E."/>
            <person name="Jarju S."/>
            <person name="Secka A."/>
            <person name="Antonio M."/>
            <person name="Oren A."/>
            <person name="Chaudhuri R.R."/>
            <person name="La Ragione R."/>
            <person name="Hildebrand F."/>
            <person name="Pallen M.J."/>
        </authorList>
    </citation>
    <scope>NUCLEOTIDE SEQUENCE</scope>
    <source>
        <strain evidence="3">11167</strain>
    </source>
</reference>
<comment type="caution">
    <text evidence="3">The sequence shown here is derived from an EMBL/GenBank/DDBJ whole genome shotgun (WGS) entry which is preliminary data.</text>
</comment>
<dbReference type="InterPro" id="IPR027417">
    <property type="entry name" value="P-loop_NTPase"/>
</dbReference>
<proteinExistence type="predicted"/>
<evidence type="ECO:0000313" key="4">
    <source>
        <dbReference type="Proteomes" id="UP000823633"/>
    </source>
</evidence>
<organism evidence="3 4">
    <name type="scientific">Candidatus Aphodenecus pullistercoris</name>
    <dbReference type="NCBI Taxonomy" id="2840669"/>
    <lineage>
        <taxon>Bacteria</taxon>
        <taxon>Pseudomonadati</taxon>
        <taxon>Spirochaetota</taxon>
        <taxon>Spirochaetia</taxon>
        <taxon>Spirochaetales</taxon>
        <taxon>Candidatus Aphodenecus</taxon>
    </lineage>
</organism>
<accession>A0A9D9H915</accession>
<dbReference type="PANTHER" id="PTHR33295:SF7">
    <property type="entry name" value="ATPASE"/>
    <property type="match status" value="1"/>
</dbReference>
<keyword evidence="3" id="KW-0067">ATP-binding</keyword>
<evidence type="ECO:0000259" key="2">
    <source>
        <dbReference type="Pfam" id="PF13635"/>
    </source>
</evidence>
<protein>
    <submittedName>
        <fullName evidence="3">ATP-binding protein</fullName>
    </submittedName>
</protein>
<dbReference type="SUPFAM" id="SSF52540">
    <property type="entry name" value="P-loop containing nucleoside triphosphate hydrolases"/>
    <property type="match status" value="1"/>
</dbReference>
<reference evidence="3" key="1">
    <citation type="submission" date="2020-10" db="EMBL/GenBank/DDBJ databases">
        <authorList>
            <person name="Gilroy R."/>
        </authorList>
    </citation>
    <scope>NUCLEOTIDE SEQUENCE</scope>
    <source>
        <strain evidence="3">11167</strain>
    </source>
</reference>
<dbReference type="InterPro" id="IPR041682">
    <property type="entry name" value="AAA_14"/>
</dbReference>
<sequence>MYRKLEKTLETWKSQPHRKPLLIMGARQTGKTYLMKSFGSSHFDSTIFIDFEKRPRAKSVFDGDLDPSVILPQLEALTGTRFIAGRTLVVLDEIQACPRAITALKYFYDSGLDIHVIGAGSLLGVAIRRDDFSFPVGKVRTVRLHPLDFEEFLIAMDETVLLEACRSAFFSSSPLPAAVHEELLSFYRTYLVTGGMPEVVSTFLDGRSFIAVQDVQAEILSNYKADIAKYDADSQKVLAQRAFETLPMQLAKENRKFQYNLIRKGATSALFGKSIEWLCSAGLALRCVKVTTPELPLNAYEDISSFKLYLLDPGLLVQMAALPKEVVLNQLAERFMGGLTENYVASTLTANDVPLHYWESAGQAEVDFLMQVGSGIVPLEVKASDNVRSRSLSVYRGRFAPEVGIRLSTRNFSLSEGLFSVPLYAAFLLSGENVLHILGK</sequence>
<dbReference type="PANTHER" id="PTHR33295">
    <property type="entry name" value="ATPASE"/>
    <property type="match status" value="1"/>
</dbReference>
<dbReference type="Pfam" id="PF13635">
    <property type="entry name" value="DUF4143"/>
    <property type="match status" value="1"/>
</dbReference>
<evidence type="ECO:0000313" key="3">
    <source>
        <dbReference type="EMBL" id="MBO8442786.1"/>
    </source>
</evidence>
<name>A0A9D9H915_9SPIR</name>
<dbReference type="Pfam" id="PF13173">
    <property type="entry name" value="AAA_14"/>
    <property type="match status" value="1"/>
</dbReference>
<dbReference type="InterPro" id="IPR025420">
    <property type="entry name" value="DUF4143"/>
</dbReference>
<keyword evidence="3" id="KW-0547">Nucleotide-binding</keyword>
<gene>
    <name evidence="3" type="ORF">IAC42_03385</name>
</gene>
<evidence type="ECO:0000259" key="1">
    <source>
        <dbReference type="Pfam" id="PF13173"/>
    </source>
</evidence>
<feature type="domain" description="DUF4143" evidence="2">
    <location>
        <begin position="225"/>
        <end position="384"/>
    </location>
</feature>
<dbReference type="Proteomes" id="UP000823633">
    <property type="component" value="Unassembled WGS sequence"/>
</dbReference>